<evidence type="ECO:0000313" key="4">
    <source>
        <dbReference type="Proteomes" id="UP001595997"/>
    </source>
</evidence>
<reference evidence="4" key="1">
    <citation type="journal article" date="2019" name="Int. J. Syst. Evol. Microbiol.">
        <title>The Global Catalogue of Microorganisms (GCM) 10K type strain sequencing project: providing services to taxonomists for standard genome sequencing and annotation.</title>
        <authorList>
            <consortium name="The Broad Institute Genomics Platform"/>
            <consortium name="The Broad Institute Genome Sequencing Center for Infectious Disease"/>
            <person name="Wu L."/>
            <person name="Ma J."/>
        </authorList>
    </citation>
    <scope>NUCLEOTIDE SEQUENCE [LARGE SCALE GENOMIC DNA]</scope>
    <source>
        <strain evidence="4">CGMCC 4.7357</strain>
    </source>
</reference>
<dbReference type="EMBL" id="JBHSFH010000004">
    <property type="protein sequence ID" value="MFC4493519.1"/>
    <property type="molecule type" value="Genomic_DNA"/>
</dbReference>
<keyword evidence="4" id="KW-1185">Reference proteome</keyword>
<feature type="region of interest" description="Disordered" evidence="1">
    <location>
        <begin position="45"/>
        <end position="66"/>
    </location>
</feature>
<evidence type="ECO:0000313" key="3">
    <source>
        <dbReference type="EMBL" id="MFC4493519.1"/>
    </source>
</evidence>
<feature type="compositionally biased region" description="Gly residues" evidence="1">
    <location>
        <begin position="46"/>
        <end position="64"/>
    </location>
</feature>
<feature type="domain" description="SPOR" evidence="2">
    <location>
        <begin position="13"/>
        <end position="47"/>
    </location>
</feature>
<evidence type="ECO:0000256" key="1">
    <source>
        <dbReference type="SAM" id="MobiDB-lite"/>
    </source>
</evidence>
<name>A0ABV9A1Q1_9ACTN</name>
<dbReference type="RefSeq" id="WP_386442959.1">
    <property type="nucleotide sequence ID" value="NZ_JBHSFH010000004.1"/>
</dbReference>
<dbReference type="Pfam" id="PF05036">
    <property type="entry name" value="SPOR"/>
    <property type="match status" value="1"/>
</dbReference>
<accession>A0ABV9A1Q1</accession>
<protein>
    <submittedName>
        <fullName evidence="3">SPOR domain-containing protein</fullName>
    </submittedName>
</protein>
<dbReference type="InterPro" id="IPR007730">
    <property type="entry name" value="SPOR-like_dom"/>
</dbReference>
<organism evidence="3 4">
    <name type="scientific">Streptomyces ovatisporus</name>
    <dbReference type="NCBI Taxonomy" id="1128682"/>
    <lineage>
        <taxon>Bacteria</taxon>
        <taxon>Bacillati</taxon>
        <taxon>Actinomycetota</taxon>
        <taxon>Actinomycetes</taxon>
        <taxon>Kitasatosporales</taxon>
        <taxon>Streptomycetaceae</taxon>
        <taxon>Streptomyces</taxon>
    </lineage>
</organism>
<dbReference type="Proteomes" id="UP001595997">
    <property type="component" value="Unassembled WGS sequence"/>
</dbReference>
<comment type="caution">
    <text evidence="3">The sequence shown here is derived from an EMBL/GenBank/DDBJ whole genome shotgun (WGS) entry which is preliminary data.</text>
</comment>
<proteinExistence type="predicted"/>
<gene>
    <name evidence="3" type="ORF">ACFPA8_05150</name>
</gene>
<sequence>MRSVSGDGEAVLPWHVIREDGDGYRYRVGGYSTRTEAQLVADRLGGKGGRAAGTSPGEGKGGGRYLVEPAKCASGEYA</sequence>
<evidence type="ECO:0000259" key="2">
    <source>
        <dbReference type="Pfam" id="PF05036"/>
    </source>
</evidence>